<organism evidence="3 4">
    <name type="scientific">Chitinophaga lutea</name>
    <dbReference type="NCBI Taxonomy" id="2488634"/>
    <lineage>
        <taxon>Bacteria</taxon>
        <taxon>Pseudomonadati</taxon>
        <taxon>Bacteroidota</taxon>
        <taxon>Chitinophagia</taxon>
        <taxon>Chitinophagales</taxon>
        <taxon>Chitinophagaceae</taxon>
        <taxon>Chitinophaga</taxon>
    </lineage>
</organism>
<dbReference type="InterPro" id="IPR008928">
    <property type="entry name" value="6-hairpin_glycosidase_sf"/>
</dbReference>
<comment type="caution">
    <text evidence="3">The sequence shown here is derived from an EMBL/GenBank/DDBJ whole genome shotgun (WGS) entry which is preliminary data.</text>
</comment>
<reference evidence="3 4" key="1">
    <citation type="submission" date="2018-11" db="EMBL/GenBank/DDBJ databases">
        <title>Chitinophaga lutea sp.nov., isolate from arsenic contaminated soil.</title>
        <authorList>
            <person name="Zong Y."/>
        </authorList>
    </citation>
    <scope>NUCLEOTIDE SEQUENCE [LARGE SCALE GENOMIC DNA]</scope>
    <source>
        <strain evidence="3 4">ZY74</strain>
    </source>
</reference>
<evidence type="ECO:0000259" key="1">
    <source>
        <dbReference type="Pfam" id="PF00534"/>
    </source>
</evidence>
<dbReference type="AlphaFoldDB" id="A0A3N4PIS2"/>
<dbReference type="InterPro" id="IPR001296">
    <property type="entry name" value="Glyco_trans_1"/>
</dbReference>
<dbReference type="OrthoDB" id="9765330at2"/>
<protein>
    <submittedName>
        <fullName evidence="3">Glycosyltransferase</fullName>
    </submittedName>
</protein>
<proteinExistence type="predicted"/>
<dbReference type="Pfam" id="PF13439">
    <property type="entry name" value="Glyco_transf_4"/>
    <property type="match status" value="1"/>
</dbReference>
<keyword evidence="3" id="KW-0808">Transferase</keyword>
<accession>A0A3N4PIS2</accession>
<feature type="domain" description="Glycosyltransferase subfamily 4-like N-terminal" evidence="2">
    <location>
        <begin position="28"/>
        <end position="167"/>
    </location>
</feature>
<dbReference type="Pfam" id="PF00534">
    <property type="entry name" value="Glycos_transf_1"/>
    <property type="match status" value="1"/>
</dbReference>
<evidence type="ECO:0000259" key="2">
    <source>
        <dbReference type="Pfam" id="PF13439"/>
    </source>
</evidence>
<evidence type="ECO:0000313" key="4">
    <source>
        <dbReference type="Proteomes" id="UP000278351"/>
    </source>
</evidence>
<dbReference type="SUPFAM" id="SSF48208">
    <property type="entry name" value="Six-hairpin glycosidases"/>
    <property type="match status" value="1"/>
</dbReference>
<dbReference type="GO" id="GO:0016757">
    <property type="term" value="F:glycosyltransferase activity"/>
    <property type="evidence" value="ECO:0007669"/>
    <property type="project" value="InterPro"/>
</dbReference>
<keyword evidence="4" id="KW-1185">Reference proteome</keyword>
<dbReference type="Proteomes" id="UP000278351">
    <property type="component" value="Unassembled WGS sequence"/>
</dbReference>
<dbReference type="RefSeq" id="WP_123847592.1">
    <property type="nucleotide sequence ID" value="NZ_RPDH01000002.1"/>
</dbReference>
<feature type="domain" description="Glycosyl transferase family 1" evidence="1">
    <location>
        <begin position="186"/>
        <end position="348"/>
    </location>
</feature>
<dbReference type="PANTHER" id="PTHR12526:SF572">
    <property type="entry name" value="BLL5144 PROTEIN"/>
    <property type="match status" value="1"/>
</dbReference>
<dbReference type="SUPFAM" id="SSF53756">
    <property type="entry name" value="UDP-Glycosyltransferase/glycogen phosphorylase"/>
    <property type="match status" value="1"/>
</dbReference>
<evidence type="ECO:0000313" key="3">
    <source>
        <dbReference type="EMBL" id="RPE08592.1"/>
    </source>
</evidence>
<dbReference type="CDD" id="cd03822">
    <property type="entry name" value="GT4_mannosyltransferase-like"/>
    <property type="match status" value="1"/>
</dbReference>
<dbReference type="Gene3D" id="3.40.50.2000">
    <property type="entry name" value="Glycogen Phosphorylase B"/>
    <property type="match status" value="2"/>
</dbReference>
<dbReference type="GO" id="GO:0005975">
    <property type="term" value="P:carbohydrate metabolic process"/>
    <property type="evidence" value="ECO:0007669"/>
    <property type="project" value="InterPro"/>
</dbReference>
<sequence length="761" mass="85739">MKIAYISSYYPRECGIATFTEHLISAVGLVEEAPEVSVIAMNDDGQTYEYPPEVSFTIRQQHMRDYLAAAEHINSSGTDMVVLQHEFGIFGGESGIFILSLLGKLKVPYIVTFHTVLKEPSFLQKTIVKEISRHASRVVVMSRLATRFLDEIYDVPEDKVMLIPHGVPDFEKLSIQADVLPETLRNRKVIFTFGLLSRNKGIETVIRALPQVISRHPDVLYVVAGKTHPAVLRHAGEEYRNSLREMITEAGLDNHVLFVDKFLTENDLFAYLRHSDVYITPYLSEAQITSGTLTYAMGAGAAVISTPYWYAQELLDEGRGRLFGFAKFDELGNILNELLDNPEALLALRSRSLEYGRELQWSRMGARYYQLAKKVRNTPRPASVNHPRTLPDPSFLPPLNLSHIRRLTDDTGIVQHAKYGIPNLKEGYCVDDNARALMMTVMAHQHRKSKDAPAPELLPVYLSFIHYMQTPDGNFRNFLSFSRQYLDEVGSEDSFGRTVWALGYLIRFAPNNSYREFALELFHHSLHHLEALEHLRGRANAAIGLCHYLKACPSDEGILARLLTLVQPLITAWEQNGTEDWQWFEKSMTYDNGILPLAILHVAEITGKEELKTTGLQALRFLESTTMTQGYFCPVGNEGWLCEGGDCPIFDQQALETMAMVLLYQQAHAVTGEAAYLKKMFTCYKWFTGENVLRVSLYDNETHGCCDGISPHGLNRNQGAESTLAYFISHLAVLQSCEAIPRVEKPVKTAIISTSAVSKIS</sequence>
<dbReference type="EMBL" id="RPDH01000002">
    <property type="protein sequence ID" value="RPE08592.1"/>
    <property type="molecule type" value="Genomic_DNA"/>
</dbReference>
<dbReference type="PANTHER" id="PTHR12526">
    <property type="entry name" value="GLYCOSYLTRANSFERASE"/>
    <property type="match status" value="1"/>
</dbReference>
<name>A0A3N4PIS2_9BACT</name>
<dbReference type="InterPro" id="IPR028098">
    <property type="entry name" value="Glyco_trans_4-like_N"/>
</dbReference>
<gene>
    <name evidence="3" type="ORF">EGT74_16250</name>
</gene>